<keyword evidence="9" id="KW-1185">Reference proteome</keyword>
<feature type="binding site" evidence="5">
    <location>
        <position position="254"/>
    </location>
    <ligand>
        <name>Zn(2+)</name>
        <dbReference type="ChEBI" id="CHEBI:29105"/>
        <label>1</label>
    </ligand>
</feature>
<feature type="binding site" evidence="5">
    <location>
        <position position="159"/>
    </location>
    <ligand>
        <name>Zn(2+)</name>
        <dbReference type="ChEBI" id="CHEBI:29105"/>
        <label>2</label>
    </ligand>
</feature>
<dbReference type="AlphaFoldDB" id="A0A2G8KPG0"/>
<feature type="compositionally biased region" description="Polar residues" evidence="6">
    <location>
        <begin position="8"/>
        <end position="26"/>
    </location>
</feature>
<dbReference type="PIRSF" id="PIRSF038896">
    <property type="entry name" value="NAPE-PLD"/>
    <property type="match status" value="1"/>
</dbReference>
<evidence type="ECO:0000256" key="6">
    <source>
        <dbReference type="SAM" id="MobiDB-lite"/>
    </source>
</evidence>
<accession>A0A2G8KPG0</accession>
<gene>
    <name evidence="8" type="ORF">BSL78_13224</name>
</gene>
<dbReference type="InterPro" id="IPR036866">
    <property type="entry name" value="RibonucZ/Hydroxyglut_hydro"/>
</dbReference>
<evidence type="ECO:0000256" key="5">
    <source>
        <dbReference type="PIRSR" id="PIRSR038896-51"/>
    </source>
</evidence>
<dbReference type="EC" id="3.1.4.54" evidence="2"/>
<evidence type="ECO:0000256" key="2">
    <source>
        <dbReference type="ARBA" id="ARBA00012279"/>
    </source>
</evidence>
<dbReference type="PANTHER" id="PTHR15032:SF4">
    <property type="entry name" value="N-ACYL-PHOSPHATIDYLETHANOLAMINE-HYDROLYZING PHOSPHOLIPASE D"/>
    <property type="match status" value="1"/>
</dbReference>
<keyword evidence="3" id="KW-0442">Lipid degradation</keyword>
<dbReference type="Gene3D" id="3.60.15.10">
    <property type="entry name" value="Ribonuclease Z/Hydroxyacylglutathione hydrolase-like"/>
    <property type="match status" value="1"/>
</dbReference>
<feature type="binding site" evidence="5">
    <location>
        <position position="223"/>
    </location>
    <ligand>
        <name>Zn(2+)</name>
        <dbReference type="ChEBI" id="CHEBI:29105"/>
        <label>1</label>
    </ligand>
</feature>
<feature type="binding site" evidence="5">
    <location>
        <position position="157"/>
    </location>
    <ligand>
        <name>Zn(2+)</name>
        <dbReference type="ChEBI" id="CHEBI:29105"/>
        <label>1</label>
    </ligand>
</feature>
<dbReference type="GO" id="GO:0005737">
    <property type="term" value="C:cytoplasm"/>
    <property type="evidence" value="ECO:0007669"/>
    <property type="project" value="TreeGrafter"/>
</dbReference>
<dbReference type="OrthoDB" id="332863at2759"/>
<feature type="binding site" evidence="5">
    <location>
        <position position="155"/>
    </location>
    <ligand>
        <name>Zn(2+)</name>
        <dbReference type="ChEBI" id="CHEBI:29105"/>
        <label>1</label>
    </ligand>
</feature>
<dbReference type="STRING" id="307972.A0A2G8KPG0"/>
<comment type="similarity">
    <text evidence="1">Belongs to the NAPE-PLD family.</text>
</comment>
<dbReference type="GO" id="GO:0008270">
    <property type="term" value="F:zinc ion binding"/>
    <property type="evidence" value="ECO:0007669"/>
    <property type="project" value="InterPro"/>
</dbReference>
<feature type="domain" description="Metallo-beta-lactamase" evidence="7">
    <location>
        <begin position="114"/>
        <end position="314"/>
    </location>
</feature>
<evidence type="ECO:0000313" key="9">
    <source>
        <dbReference type="Proteomes" id="UP000230750"/>
    </source>
</evidence>
<evidence type="ECO:0000313" key="8">
    <source>
        <dbReference type="EMBL" id="PIK49902.1"/>
    </source>
</evidence>
<keyword evidence="3" id="KW-0443">Lipid metabolism</keyword>
<name>A0A2G8KPG0_STIJA</name>
<dbReference type="GO" id="GO:0070291">
    <property type="term" value="P:N-acylethanolamine metabolic process"/>
    <property type="evidence" value="ECO:0007669"/>
    <property type="project" value="TreeGrafter"/>
</dbReference>
<dbReference type="Proteomes" id="UP000230750">
    <property type="component" value="Unassembled WGS sequence"/>
</dbReference>
<reference evidence="8 9" key="1">
    <citation type="journal article" date="2017" name="PLoS Biol.">
        <title>The sea cucumber genome provides insights into morphological evolution and visceral regeneration.</title>
        <authorList>
            <person name="Zhang X."/>
            <person name="Sun L."/>
            <person name="Yuan J."/>
            <person name="Sun Y."/>
            <person name="Gao Y."/>
            <person name="Zhang L."/>
            <person name="Li S."/>
            <person name="Dai H."/>
            <person name="Hamel J.F."/>
            <person name="Liu C."/>
            <person name="Yu Y."/>
            <person name="Liu S."/>
            <person name="Lin W."/>
            <person name="Guo K."/>
            <person name="Jin S."/>
            <person name="Xu P."/>
            <person name="Storey K.B."/>
            <person name="Huan P."/>
            <person name="Zhang T."/>
            <person name="Zhou Y."/>
            <person name="Zhang J."/>
            <person name="Lin C."/>
            <person name="Li X."/>
            <person name="Xing L."/>
            <person name="Huo D."/>
            <person name="Sun M."/>
            <person name="Wang L."/>
            <person name="Mercier A."/>
            <person name="Li F."/>
            <person name="Yang H."/>
            <person name="Xiang J."/>
        </authorList>
    </citation>
    <scope>NUCLEOTIDE SEQUENCE [LARGE SCALE GENOMIC DNA]</scope>
    <source>
        <strain evidence="8">Shaxun</strain>
        <tissue evidence="8">Muscle</tissue>
    </source>
</reference>
<dbReference type="InterPro" id="IPR024884">
    <property type="entry name" value="NAPE-PLD"/>
</dbReference>
<organism evidence="8 9">
    <name type="scientific">Stichopus japonicus</name>
    <name type="common">Sea cucumber</name>
    <dbReference type="NCBI Taxonomy" id="307972"/>
    <lineage>
        <taxon>Eukaryota</taxon>
        <taxon>Metazoa</taxon>
        <taxon>Echinodermata</taxon>
        <taxon>Eleutherozoa</taxon>
        <taxon>Echinozoa</taxon>
        <taxon>Holothuroidea</taxon>
        <taxon>Aspidochirotacea</taxon>
        <taxon>Aspidochirotida</taxon>
        <taxon>Stichopodidae</taxon>
        <taxon>Apostichopus</taxon>
    </lineage>
</organism>
<comment type="catalytic activity">
    <reaction evidence="4">
        <text>N-(5Z,8Z,11Z,14Z-eicosatetraenoyl)-1,2-di-(9Z-octadecenoyl)-sn-glycero-3-phosphoethanolamine + H2O = N-(5Z,8Z,11Z,14Z-eicosatetraenoyl)-ethanolamine + 1,2-di-(9Z-octadecenoyl)-sn-glycero-3-phosphate + H(+)</text>
        <dbReference type="Rhea" id="RHEA:45528"/>
        <dbReference type="ChEBI" id="CHEBI:2700"/>
        <dbReference type="ChEBI" id="CHEBI:15377"/>
        <dbReference type="ChEBI" id="CHEBI:15378"/>
        <dbReference type="ChEBI" id="CHEBI:74546"/>
        <dbReference type="ChEBI" id="CHEBI:85277"/>
    </reaction>
    <physiologicalReaction direction="left-to-right" evidence="4">
        <dbReference type="Rhea" id="RHEA:45529"/>
    </physiologicalReaction>
</comment>
<evidence type="ECO:0000259" key="7">
    <source>
        <dbReference type="Pfam" id="PF12706"/>
    </source>
</evidence>
<evidence type="ECO:0000256" key="3">
    <source>
        <dbReference type="ARBA" id="ARBA00022668"/>
    </source>
</evidence>
<comment type="cofactor">
    <cofactor evidence="5">
        <name>Zn(2+)</name>
        <dbReference type="ChEBI" id="CHEBI:29105"/>
    </cofactor>
    <text evidence="5">Binds 2 zinc divalent cations per subunit.</text>
</comment>
<feature type="region of interest" description="Disordered" evidence="6">
    <location>
        <begin position="1"/>
        <end position="26"/>
    </location>
</feature>
<dbReference type="GO" id="GO:0009395">
    <property type="term" value="P:phospholipid catabolic process"/>
    <property type="evidence" value="ECO:0007669"/>
    <property type="project" value="UniProtKB-KW"/>
</dbReference>
<feature type="binding site" evidence="5">
    <location>
        <position position="160"/>
    </location>
    <ligand>
        <name>Zn(2+)</name>
        <dbReference type="ChEBI" id="CHEBI:29105"/>
        <label>2</label>
    </ligand>
</feature>
<dbReference type="PANTHER" id="PTHR15032">
    <property type="entry name" value="N-ACYL-PHOSPHATIDYLETHANOLAMINE-HYDROLYZING PHOSPHOLIPASE D"/>
    <property type="match status" value="1"/>
</dbReference>
<dbReference type="GO" id="GO:0070292">
    <property type="term" value="P:N-acylphosphatidylethanolamine metabolic process"/>
    <property type="evidence" value="ECO:0007669"/>
    <property type="project" value="TreeGrafter"/>
</dbReference>
<keyword evidence="3" id="KW-0595">Phospholipid degradation</keyword>
<keyword evidence="5" id="KW-0479">Metal-binding</keyword>
<keyword evidence="3" id="KW-1208">Phospholipid metabolism</keyword>
<protein>
    <recommendedName>
        <fullName evidence="2">N-acetylphosphatidylethanolamine-hydrolyzing phospholipase D</fullName>
        <ecNumber evidence="2">3.1.4.54</ecNumber>
    </recommendedName>
</protein>
<evidence type="ECO:0000256" key="4">
    <source>
        <dbReference type="ARBA" id="ARBA00048025"/>
    </source>
</evidence>
<dbReference type="GO" id="GO:0070290">
    <property type="term" value="F:N-acylphosphatidylethanolamine-specific phospholipase D activity"/>
    <property type="evidence" value="ECO:0007669"/>
    <property type="project" value="UniProtKB-EC"/>
</dbReference>
<dbReference type="InterPro" id="IPR001279">
    <property type="entry name" value="Metallo-B-lactamas"/>
</dbReference>
<feature type="binding site" evidence="5">
    <location>
        <position position="313"/>
    </location>
    <ligand>
        <name>Zn(2+)</name>
        <dbReference type="ChEBI" id="CHEBI:29105"/>
        <label>2</label>
    </ligand>
</feature>
<proteinExistence type="inferred from homology"/>
<sequence length="358" mass="40597">MAEAGIPPSQSDHQAEVSSSPNDKSAPVTQSIFKNGQYINPWDTWEDNTLKKFLKWVLFDKSKINLPSASELDTTLPVKEVNYEELKQPTPPGSIRVVWIGHASTLVQFDGITILTDPIFSQTCGPKGIIGKKRYRPCPVTVEELPEINAVFTSHNHFDHLDEHTVRALNERFGESLRWFAPLGLKRWFRDTGCENVVEMDWWQESCLESHPEILIAFTPTQHWTRRSARDYCKTLWGSWVIKGPSASFYFAGDTGYCKGFKEIGNRYGPFSLAAIPIGAYEPLWFKKAFHISPEEAAKVHIDVKAQKSLGIHWGTFRLGSEFYLDPPKKAIEAMENLGQNPDDFFTLHHGESKIITA</sequence>
<keyword evidence="5" id="KW-0862">Zinc</keyword>
<dbReference type="SUPFAM" id="SSF56281">
    <property type="entry name" value="Metallo-hydrolase/oxidoreductase"/>
    <property type="match status" value="1"/>
</dbReference>
<comment type="caution">
    <text evidence="8">The sequence shown here is derived from an EMBL/GenBank/DDBJ whole genome shotgun (WGS) entry which is preliminary data.</text>
</comment>
<feature type="binding site" evidence="5">
    <location>
        <position position="254"/>
    </location>
    <ligand>
        <name>Zn(2+)</name>
        <dbReference type="ChEBI" id="CHEBI:29105"/>
        <label>2</label>
    </ligand>
</feature>
<dbReference type="Pfam" id="PF12706">
    <property type="entry name" value="Lactamase_B_2"/>
    <property type="match status" value="1"/>
</dbReference>
<dbReference type="EMBL" id="MRZV01000442">
    <property type="protein sequence ID" value="PIK49902.1"/>
    <property type="molecule type" value="Genomic_DNA"/>
</dbReference>
<evidence type="ECO:0000256" key="1">
    <source>
        <dbReference type="ARBA" id="ARBA00010127"/>
    </source>
</evidence>